<sequence length="385" mass="44602">MKIAVLHRYPPRQVIGTNASFIDFLRILSERNHEVFYLTYKDKGDLPAFMNLKYVFLPFTFNRGNNLDKVIKTYLWIFLIPIVVFFKNKKEKFDVIYCDDSVPYFAFLTKVLNPKTKVVIRLGDLQSSYALADKSKKLFGFVLNIETLMWKRMDGLVAISNSFKKFLLERGLEEKKISVVEESVNLSNDVYTEGIERNKQEVVFMFHGALVKCKGTNVLLDAFSILNKKYPNTKLIIAGGGNEEKALRNQAKLLKLKNIEFIGWYDHAKLEEIVRRVDISIAMRSPNMANNFVVTTCLLENWKYKKPVIVPDLDSFKEVIKDGINGIFFKVGDSNDLFKKMEYLLNKKDVWNTLGENGFKTSKDIFDCKKIAFKMVCALEEYARQ</sequence>
<dbReference type="InterPro" id="IPR001296">
    <property type="entry name" value="Glyco_trans_1"/>
</dbReference>
<evidence type="ECO:0000313" key="4">
    <source>
        <dbReference type="EMBL" id="NMB91471.1"/>
    </source>
</evidence>
<dbReference type="SUPFAM" id="SSF53756">
    <property type="entry name" value="UDP-Glycosyltransferase/glycogen phosphorylase"/>
    <property type="match status" value="1"/>
</dbReference>
<dbReference type="InterPro" id="IPR028098">
    <property type="entry name" value="Glyco_trans_4-like_N"/>
</dbReference>
<keyword evidence="1 4" id="KW-0808">Transferase</keyword>
<dbReference type="Pfam" id="PF13439">
    <property type="entry name" value="Glyco_transf_4"/>
    <property type="match status" value="1"/>
</dbReference>
<comment type="caution">
    <text evidence="4">The sequence shown here is derived from an EMBL/GenBank/DDBJ whole genome shotgun (WGS) entry which is preliminary data.</text>
</comment>
<dbReference type="GO" id="GO:0016757">
    <property type="term" value="F:glycosyltransferase activity"/>
    <property type="evidence" value="ECO:0007669"/>
    <property type="project" value="InterPro"/>
</dbReference>
<protein>
    <submittedName>
        <fullName evidence="4">Glycosyltransferase family 4 protein</fullName>
    </submittedName>
</protein>
<feature type="domain" description="Glycosyl transferase family 1" evidence="2">
    <location>
        <begin position="196"/>
        <end position="360"/>
    </location>
</feature>
<dbReference type="PANTHER" id="PTHR46401:SF2">
    <property type="entry name" value="GLYCOSYLTRANSFERASE WBBK-RELATED"/>
    <property type="match status" value="1"/>
</dbReference>
<dbReference type="Proteomes" id="UP000590542">
    <property type="component" value="Unassembled WGS sequence"/>
</dbReference>
<accession>A0A7X9E6M3</accession>
<organism evidence="4 5">
    <name type="scientific">candidate division WWE3 bacterium</name>
    <dbReference type="NCBI Taxonomy" id="2053526"/>
    <lineage>
        <taxon>Bacteria</taxon>
        <taxon>Katanobacteria</taxon>
    </lineage>
</organism>
<feature type="domain" description="Glycosyltransferase subfamily 4-like N-terminal" evidence="3">
    <location>
        <begin position="16"/>
        <end position="187"/>
    </location>
</feature>
<evidence type="ECO:0000259" key="3">
    <source>
        <dbReference type="Pfam" id="PF13439"/>
    </source>
</evidence>
<dbReference type="GO" id="GO:0009103">
    <property type="term" value="P:lipopolysaccharide biosynthetic process"/>
    <property type="evidence" value="ECO:0007669"/>
    <property type="project" value="TreeGrafter"/>
</dbReference>
<proteinExistence type="predicted"/>
<evidence type="ECO:0000259" key="2">
    <source>
        <dbReference type="Pfam" id="PF00534"/>
    </source>
</evidence>
<dbReference type="Pfam" id="PF00534">
    <property type="entry name" value="Glycos_transf_1"/>
    <property type="match status" value="1"/>
</dbReference>
<dbReference type="PANTHER" id="PTHR46401">
    <property type="entry name" value="GLYCOSYLTRANSFERASE WBBK-RELATED"/>
    <property type="match status" value="1"/>
</dbReference>
<reference evidence="4 5" key="1">
    <citation type="journal article" date="2020" name="Biotechnol. Biofuels">
        <title>New insights from the biogas microbiome by comprehensive genome-resolved metagenomics of nearly 1600 species originating from multiple anaerobic digesters.</title>
        <authorList>
            <person name="Campanaro S."/>
            <person name="Treu L."/>
            <person name="Rodriguez-R L.M."/>
            <person name="Kovalovszki A."/>
            <person name="Ziels R.M."/>
            <person name="Maus I."/>
            <person name="Zhu X."/>
            <person name="Kougias P.G."/>
            <person name="Basile A."/>
            <person name="Luo G."/>
            <person name="Schluter A."/>
            <person name="Konstantinidis K.T."/>
            <person name="Angelidaki I."/>
        </authorList>
    </citation>
    <scope>NUCLEOTIDE SEQUENCE [LARGE SCALE GENOMIC DNA]</scope>
    <source>
        <strain evidence="4">AS27yjCOA_202</strain>
    </source>
</reference>
<evidence type="ECO:0000313" key="5">
    <source>
        <dbReference type="Proteomes" id="UP000590542"/>
    </source>
</evidence>
<dbReference type="EMBL" id="JAAZNV010000006">
    <property type="protein sequence ID" value="NMB91471.1"/>
    <property type="molecule type" value="Genomic_DNA"/>
</dbReference>
<dbReference type="Gene3D" id="3.40.50.2000">
    <property type="entry name" value="Glycogen Phosphorylase B"/>
    <property type="match status" value="2"/>
</dbReference>
<gene>
    <name evidence="4" type="ORF">GYA37_01325</name>
</gene>
<dbReference type="AlphaFoldDB" id="A0A7X9E6M3"/>
<name>A0A7X9E6M3_UNCKA</name>
<evidence type="ECO:0000256" key="1">
    <source>
        <dbReference type="ARBA" id="ARBA00022679"/>
    </source>
</evidence>